<evidence type="ECO:0000313" key="3">
    <source>
        <dbReference type="Proteomes" id="UP000820818"/>
    </source>
</evidence>
<dbReference type="EMBL" id="WJBH02000001">
    <property type="protein sequence ID" value="KAI9564499.1"/>
    <property type="molecule type" value="Genomic_DNA"/>
</dbReference>
<feature type="chain" id="PRO_5042175679" evidence="1">
    <location>
        <begin position="29"/>
        <end position="819"/>
    </location>
</feature>
<dbReference type="Proteomes" id="UP000820818">
    <property type="component" value="Linkage Group LG1"/>
</dbReference>
<name>A0AAD5L0V9_9CRUS</name>
<keyword evidence="3" id="KW-1185">Reference proteome</keyword>
<keyword evidence="1" id="KW-0732">Signal</keyword>
<comment type="caution">
    <text evidence="2">The sequence shown here is derived from an EMBL/GenBank/DDBJ whole genome shotgun (WGS) entry which is preliminary data.</text>
</comment>
<accession>A0AAD5L0V9</accession>
<evidence type="ECO:0000256" key="1">
    <source>
        <dbReference type="SAM" id="SignalP"/>
    </source>
</evidence>
<proteinExistence type="predicted"/>
<protein>
    <submittedName>
        <fullName evidence="2">Uncharacterized protein</fullName>
    </submittedName>
</protein>
<feature type="signal peptide" evidence="1">
    <location>
        <begin position="1"/>
        <end position="28"/>
    </location>
</feature>
<organism evidence="2 3">
    <name type="scientific">Daphnia sinensis</name>
    <dbReference type="NCBI Taxonomy" id="1820382"/>
    <lineage>
        <taxon>Eukaryota</taxon>
        <taxon>Metazoa</taxon>
        <taxon>Ecdysozoa</taxon>
        <taxon>Arthropoda</taxon>
        <taxon>Crustacea</taxon>
        <taxon>Branchiopoda</taxon>
        <taxon>Diplostraca</taxon>
        <taxon>Cladocera</taxon>
        <taxon>Anomopoda</taxon>
        <taxon>Daphniidae</taxon>
        <taxon>Daphnia</taxon>
        <taxon>Daphnia similis group</taxon>
    </lineage>
</organism>
<gene>
    <name evidence="2" type="ORF">GHT06_008238</name>
</gene>
<sequence>MKFKTVKLSFKKTTNMCILIILLCGGNATDVFNENSGYHVVEICSDFSRWNIAIPPTSQSISDLCDAIVKVQRQGDISSESAVDINFILNVFLSTVTDEVRDADAHMLSTDKAEPGLIILFETNSSHARADQLTAVNGKEMVFDIRNTHLALPAESCGQMFLIVALWNSSDGVQKTLMSTMAWPFQVTCETIDADLALYVELEPFAPANGIFVHNMSIVVGIPLPQQLKGTSSFPNCVFRKRPKSVTSFLRRTSLSVPEIMAYLTQKRHSLLSKSLVRYDTLEYRLGDEILHGDQLIDLPLDQSSPVIKQGEKVQLNTSQLQLFTTSICGEAWMVFRLNLEDGNVENNFAVIPVIIDCSALSESLNTNMGTCGVFPDEFSMGRSALMFTSVHSGGALALNAFLYKTEGKTYLPLQGNEIFVPEILDAFRMIQLERNRLAKLNQCPSRPELRLNFNTTLFGHLYHLILLLNERWIPFNQTEQQRTQQEKILLISQALGGLLFASTSYNSVPAYFMDSVLNGLFSYWPFFPFDLSSTQSASTPTQDINPSVQSWHERLAKVVTHFMRTAVYADYEGKPNPDTGLQNFLNQLLWSPDALQSATLSRNSVDKLRQFLLLVLQKNLPRTFDDLPFAIYNALIPFSEEVMSLIPVEEAQVWIAIDTVYHAVQQTKKLSGNLTLVERKNDIAPNPEDLSDKLAVLGSMISAMNTSVFVTRLTLIIRKIQESVALNKQWILMEGMSDTALDAELYCRTLALNRIQFRKNPEAGNLFNELDRITFWKRDSGVIYRGDISGITGRLYWNRIAVCHCNSFSKYQIRETMP</sequence>
<evidence type="ECO:0000313" key="2">
    <source>
        <dbReference type="EMBL" id="KAI9564499.1"/>
    </source>
</evidence>
<reference evidence="2 3" key="1">
    <citation type="submission" date="2022-05" db="EMBL/GenBank/DDBJ databases">
        <title>A multi-omics perspective on studying reproductive biology in Daphnia sinensis.</title>
        <authorList>
            <person name="Jia J."/>
        </authorList>
    </citation>
    <scope>NUCLEOTIDE SEQUENCE [LARGE SCALE GENOMIC DNA]</scope>
    <source>
        <strain evidence="2 3">WSL</strain>
    </source>
</reference>
<dbReference type="AlphaFoldDB" id="A0AAD5L0V9"/>